<dbReference type="GO" id="GO:0009116">
    <property type="term" value="P:nucleoside metabolic process"/>
    <property type="evidence" value="ECO:0007669"/>
    <property type="project" value="InterPro"/>
</dbReference>
<reference evidence="2" key="1">
    <citation type="journal article" date="2021" name="Nat. Commun.">
        <title>Genetic determinants of endophytism in the Arabidopsis root mycobiome.</title>
        <authorList>
            <person name="Mesny F."/>
            <person name="Miyauchi S."/>
            <person name="Thiergart T."/>
            <person name="Pickel B."/>
            <person name="Atanasova L."/>
            <person name="Karlsson M."/>
            <person name="Huettel B."/>
            <person name="Barry K.W."/>
            <person name="Haridas S."/>
            <person name="Chen C."/>
            <person name="Bauer D."/>
            <person name="Andreopoulos W."/>
            <person name="Pangilinan J."/>
            <person name="LaButti K."/>
            <person name="Riley R."/>
            <person name="Lipzen A."/>
            <person name="Clum A."/>
            <person name="Drula E."/>
            <person name="Henrissat B."/>
            <person name="Kohler A."/>
            <person name="Grigoriev I.V."/>
            <person name="Martin F.M."/>
            <person name="Hacquard S."/>
        </authorList>
    </citation>
    <scope>NUCLEOTIDE SEQUENCE</scope>
    <source>
        <strain evidence="2">MPI-SDFR-AT-0117</strain>
    </source>
</reference>
<gene>
    <name evidence="2" type="ORF">F5X68DRAFT_260658</name>
</gene>
<dbReference type="SUPFAM" id="SSF53167">
    <property type="entry name" value="Purine and uridine phosphorylases"/>
    <property type="match status" value="1"/>
</dbReference>
<dbReference type="PANTHER" id="PTHR46082">
    <property type="entry name" value="ATP/GTP-BINDING PROTEIN-RELATED"/>
    <property type="match status" value="1"/>
</dbReference>
<organism evidence="2 3">
    <name type="scientific">Plectosphaerella plurivora</name>
    <dbReference type="NCBI Taxonomy" id="936078"/>
    <lineage>
        <taxon>Eukaryota</taxon>
        <taxon>Fungi</taxon>
        <taxon>Dikarya</taxon>
        <taxon>Ascomycota</taxon>
        <taxon>Pezizomycotina</taxon>
        <taxon>Sordariomycetes</taxon>
        <taxon>Hypocreomycetidae</taxon>
        <taxon>Glomerellales</taxon>
        <taxon>Plectosphaerellaceae</taxon>
        <taxon>Plectosphaerella</taxon>
    </lineage>
</organism>
<dbReference type="OrthoDB" id="1577640at2759"/>
<protein>
    <submittedName>
        <fullName evidence="2">Nucleoside phosphorylase domain-containing protein</fullName>
    </submittedName>
</protein>
<evidence type="ECO:0000256" key="1">
    <source>
        <dbReference type="SAM" id="MobiDB-lite"/>
    </source>
</evidence>
<name>A0A9P9ABK5_9PEZI</name>
<proteinExistence type="predicted"/>
<feature type="region of interest" description="Disordered" evidence="1">
    <location>
        <begin position="385"/>
        <end position="411"/>
    </location>
</feature>
<dbReference type="Proteomes" id="UP000770015">
    <property type="component" value="Unassembled WGS sequence"/>
</dbReference>
<evidence type="ECO:0000313" key="2">
    <source>
        <dbReference type="EMBL" id="KAH6689106.1"/>
    </source>
</evidence>
<dbReference type="Gene3D" id="3.40.50.1580">
    <property type="entry name" value="Nucleoside phosphorylase domain"/>
    <property type="match status" value="1"/>
</dbReference>
<keyword evidence="3" id="KW-1185">Reference proteome</keyword>
<evidence type="ECO:0000313" key="3">
    <source>
        <dbReference type="Proteomes" id="UP000770015"/>
    </source>
</evidence>
<dbReference type="EMBL" id="JAGSXJ010000008">
    <property type="protein sequence ID" value="KAH6689106.1"/>
    <property type="molecule type" value="Genomic_DNA"/>
</dbReference>
<accession>A0A9P9ABK5</accession>
<dbReference type="InterPro" id="IPR035994">
    <property type="entry name" value="Nucleoside_phosphorylase_sf"/>
</dbReference>
<comment type="caution">
    <text evidence="2">The sequence shown here is derived from an EMBL/GenBank/DDBJ whole genome shotgun (WGS) entry which is preliminary data.</text>
</comment>
<dbReference type="AlphaFoldDB" id="A0A9P9ABK5"/>
<dbReference type="PANTHER" id="PTHR46082:SF11">
    <property type="entry name" value="AAA+ ATPASE DOMAIN-CONTAINING PROTEIN-RELATED"/>
    <property type="match status" value="1"/>
</dbReference>
<sequence>MSDIMYTNYSDYTMAVICATSSTMSAVRYMLDKEHGQGPPRQSGDTNTYILGQMRGHNVVLVCLPSQQGKAAAAMVATNLARTFRSIRLRLYVGVGGGVPSQQNDVRLGDVVVSMPTGPYGGVVQYDLGKKIEGDDPSGSFVLKGILRPPPDTLVGAVEVMRSDHLARDSKIDEFVDELMVRRQKLDQYKRPSNDLDVLFQADHSHVKSSRPGIAGLPCEGNCDRRKIVQRPGRYDPSESVIHYGLIASGDSFIRSATYRDNIASRFGGDVLCFETGAAGLMTGYECLVICGVSDYCDSHESDIWHNYAAAAAAACAKEVIERLGPDAEDRGAAAPNNWKSQNMSSWARNQNLPGSEPVFPQLMLQDSEEAGALNSHQIQSNVLSGRRIQNTGSGNFSVGSKANAGWQQGR</sequence>
<dbReference type="InterPro" id="IPR053137">
    <property type="entry name" value="NLR-like"/>
</dbReference>
<dbReference type="GO" id="GO:0003824">
    <property type="term" value="F:catalytic activity"/>
    <property type="evidence" value="ECO:0007669"/>
    <property type="project" value="InterPro"/>
</dbReference>